<dbReference type="Pfam" id="PF00076">
    <property type="entry name" value="RRM_1"/>
    <property type="match status" value="1"/>
</dbReference>
<keyword evidence="6" id="KW-1185">Reference proteome</keyword>
<feature type="domain" description="RRM" evidence="4">
    <location>
        <begin position="3"/>
        <end position="81"/>
    </location>
</feature>
<evidence type="ECO:0000313" key="5">
    <source>
        <dbReference type="EMBL" id="EPZ33743.1"/>
    </source>
</evidence>
<accession>A0A075AU00</accession>
<protein>
    <submittedName>
        <fullName evidence="5">Nucleotide-binding, alpha-beta plait domain-containing protein</fullName>
    </submittedName>
</protein>
<dbReference type="EMBL" id="KE561045">
    <property type="protein sequence ID" value="EPZ33743.1"/>
    <property type="molecule type" value="Genomic_DNA"/>
</dbReference>
<sequence length="136" mass="15589">MSVKLYIGGLAYKTDTEGLRSKFEEFGEVEDAVVISDRDSGRSRGFGFVTYTNEDDAANAIKEMNDQEFDGRRLRVDRAGERSERRDGNRRGGREGGFGSRGGYRREGGSRYGNDRGYERRGRDEDRGYRSRDRDY</sequence>
<keyword evidence="1 2" id="KW-0694">RNA-binding</keyword>
<evidence type="ECO:0000256" key="3">
    <source>
        <dbReference type="SAM" id="MobiDB-lite"/>
    </source>
</evidence>
<dbReference type="SMART" id="SM00360">
    <property type="entry name" value="RRM"/>
    <property type="match status" value="1"/>
</dbReference>
<dbReference type="SUPFAM" id="SSF54928">
    <property type="entry name" value="RNA-binding domain, RBD"/>
    <property type="match status" value="1"/>
</dbReference>
<dbReference type="OrthoDB" id="439808at2759"/>
<evidence type="ECO:0000256" key="1">
    <source>
        <dbReference type="ARBA" id="ARBA00022884"/>
    </source>
</evidence>
<dbReference type="InterPro" id="IPR048289">
    <property type="entry name" value="RRM2_NsCP33-like"/>
</dbReference>
<dbReference type="GO" id="GO:0003723">
    <property type="term" value="F:RNA binding"/>
    <property type="evidence" value="ECO:0007669"/>
    <property type="project" value="UniProtKB-UniRule"/>
</dbReference>
<dbReference type="InterPro" id="IPR035979">
    <property type="entry name" value="RBD_domain_sf"/>
</dbReference>
<gene>
    <name evidence="5" type="ORF">O9G_002381</name>
</gene>
<name>A0A075AU00_ROZAC</name>
<proteinExistence type="predicted"/>
<evidence type="ECO:0000256" key="2">
    <source>
        <dbReference type="PROSITE-ProRule" id="PRU00176"/>
    </source>
</evidence>
<dbReference type="Gene3D" id="3.30.70.330">
    <property type="match status" value="1"/>
</dbReference>
<dbReference type="InterPro" id="IPR052462">
    <property type="entry name" value="SLIRP/GR-RBP-like"/>
</dbReference>
<reference evidence="5 6" key="1">
    <citation type="journal article" date="2013" name="Curr. Biol.">
        <title>Shared signatures of parasitism and phylogenomics unite Cryptomycota and microsporidia.</title>
        <authorList>
            <person name="James T.Y."/>
            <person name="Pelin A."/>
            <person name="Bonen L."/>
            <person name="Ahrendt S."/>
            <person name="Sain D."/>
            <person name="Corradi N."/>
            <person name="Stajich J.E."/>
        </authorList>
    </citation>
    <scope>NUCLEOTIDE SEQUENCE [LARGE SCALE GENOMIC DNA]</scope>
    <source>
        <strain evidence="5 6">CSF55</strain>
    </source>
</reference>
<dbReference type="InterPro" id="IPR000504">
    <property type="entry name" value="RRM_dom"/>
</dbReference>
<feature type="compositionally biased region" description="Basic and acidic residues" evidence="3">
    <location>
        <begin position="72"/>
        <end position="94"/>
    </location>
</feature>
<dbReference type="PANTHER" id="PTHR48027">
    <property type="entry name" value="HETEROGENEOUS NUCLEAR RIBONUCLEOPROTEIN 87F-RELATED"/>
    <property type="match status" value="1"/>
</dbReference>
<dbReference type="Proteomes" id="UP000030755">
    <property type="component" value="Unassembled WGS sequence"/>
</dbReference>
<dbReference type="InterPro" id="IPR012677">
    <property type="entry name" value="Nucleotide-bd_a/b_plait_sf"/>
</dbReference>
<dbReference type="PROSITE" id="PS50102">
    <property type="entry name" value="RRM"/>
    <property type="match status" value="1"/>
</dbReference>
<organism evidence="5 6">
    <name type="scientific">Rozella allomycis (strain CSF55)</name>
    <dbReference type="NCBI Taxonomy" id="988480"/>
    <lineage>
        <taxon>Eukaryota</taxon>
        <taxon>Fungi</taxon>
        <taxon>Fungi incertae sedis</taxon>
        <taxon>Cryptomycota</taxon>
        <taxon>Cryptomycota incertae sedis</taxon>
        <taxon>Rozella</taxon>
    </lineage>
</organism>
<feature type="region of interest" description="Disordered" evidence="3">
    <location>
        <begin position="72"/>
        <end position="136"/>
    </location>
</feature>
<dbReference type="OMA" id="RNNGGFH"/>
<evidence type="ECO:0000313" key="6">
    <source>
        <dbReference type="Proteomes" id="UP000030755"/>
    </source>
</evidence>
<dbReference type="AlphaFoldDB" id="A0A075AU00"/>
<dbReference type="HOGENOM" id="CLU_012062_28_1_1"/>
<evidence type="ECO:0000259" key="4">
    <source>
        <dbReference type="PROSITE" id="PS50102"/>
    </source>
</evidence>
<feature type="compositionally biased region" description="Basic and acidic residues" evidence="3">
    <location>
        <begin position="104"/>
        <end position="136"/>
    </location>
</feature>
<dbReference type="CDD" id="cd21608">
    <property type="entry name" value="RRM2_NsCP33_like"/>
    <property type="match status" value="1"/>
</dbReference>
<dbReference type="STRING" id="988480.A0A075AU00"/>